<keyword evidence="2" id="KW-1277">Toxin-antitoxin system</keyword>
<evidence type="ECO:0000313" key="9">
    <source>
        <dbReference type="Proteomes" id="UP000231464"/>
    </source>
</evidence>
<dbReference type="GO" id="GO:0004519">
    <property type="term" value="F:endonuclease activity"/>
    <property type="evidence" value="ECO:0007669"/>
    <property type="project" value="UniProtKB-KW"/>
</dbReference>
<organism evidence="8 9">
    <name type="scientific">Candidatus Kuenenbacteria bacterium CG10_big_fil_rev_8_21_14_0_10_36_11</name>
    <dbReference type="NCBI Taxonomy" id="1974618"/>
    <lineage>
        <taxon>Bacteria</taxon>
        <taxon>Candidatus Kueneniibacteriota</taxon>
    </lineage>
</organism>
<keyword evidence="3" id="KW-0540">Nuclease</keyword>
<name>A0A2M6WB73_9BACT</name>
<dbReference type="GO" id="GO:0003729">
    <property type="term" value="F:mRNA binding"/>
    <property type="evidence" value="ECO:0007669"/>
    <property type="project" value="InterPro"/>
</dbReference>
<keyword evidence="6" id="KW-0694">RNA-binding</keyword>
<comment type="similarity">
    <text evidence="1">Belongs to the HicA mRNA interferase family.</text>
</comment>
<dbReference type="GO" id="GO:0016787">
    <property type="term" value="F:hydrolase activity"/>
    <property type="evidence" value="ECO:0007669"/>
    <property type="project" value="UniProtKB-KW"/>
</dbReference>
<evidence type="ECO:0000256" key="4">
    <source>
        <dbReference type="ARBA" id="ARBA00022759"/>
    </source>
</evidence>
<keyword evidence="5" id="KW-0378">Hydrolase</keyword>
<evidence type="ECO:0000256" key="7">
    <source>
        <dbReference type="ARBA" id="ARBA00023016"/>
    </source>
</evidence>
<dbReference type="Gene3D" id="3.30.920.30">
    <property type="entry name" value="Hypothetical protein"/>
    <property type="match status" value="1"/>
</dbReference>
<dbReference type="AlphaFoldDB" id="A0A2M6WB73"/>
<accession>A0A2M6WB73</accession>
<reference evidence="9" key="1">
    <citation type="submission" date="2017-09" db="EMBL/GenBank/DDBJ databases">
        <title>Depth-based differentiation of microbial function through sediment-hosted aquifers and enrichment of novel symbionts in the deep terrestrial subsurface.</title>
        <authorList>
            <person name="Probst A.J."/>
            <person name="Ladd B."/>
            <person name="Jarett J.K."/>
            <person name="Geller-Mcgrath D.E."/>
            <person name="Sieber C.M.K."/>
            <person name="Emerson J.B."/>
            <person name="Anantharaman K."/>
            <person name="Thomas B.C."/>
            <person name="Malmstrom R."/>
            <person name="Stieglmeier M."/>
            <person name="Klingl A."/>
            <person name="Woyke T."/>
            <person name="Ryan C.M."/>
            <person name="Banfield J.F."/>
        </authorList>
    </citation>
    <scope>NUCLEOTIDE SEQUENCE [LARGE SCALE GENOMIC DNA]</scope>
</reference>
<evidence type="ECO:0000256" key="2">
    <source>
        <dbReference type="ARBA" id="ARBA00022649"/>
    </source>
</evidence>
<dbReference type="SUPFAM" id="SSF54786">
    <property type="entry name" value="YcfA/nrd intein domain"/>
    <property type="match status" value="1"/>
</dbReference>
<evidence type="ECO:0000256" key="1">
    <source>
        <dbReference type="ARBA" id="ARBA00006620"/>
    </source>
</evidence>
<keyword evidence="4" id="KW-0255">Endonuclease</keyword>
<proteinExistence type="inferred from homology"/>
<dbReference type="Pfam" id="PF07927">
    <property type="entry name" value="HicA_toxin"/>
    <property type="match status" value="1"/>
</dbReference>
<sequence>MPKLVVIKAKELIKKLEKLGFVVDHQSGSHVVMYRFSDKKRAVVPISFKEISNGTLLAILRETGLSKQDII</sequence>
<keyword evidence="7" id="KW-0346">Stress response</keyword>
<dbReference type="Proteomes" id="UP000231464">
    <property type="component" value="Unassembled WGS sequence"/>
</dbReference>
<evidence type="ECO:0000313" key="8">
    <source>
        <dbReference type="EMBL" id="PIT90021.1"/>
    </source>
</evidence>
<dbReference type="InterPro" id="IPR012933">
    <property type="entry name" value="HicA_mRNA_interferase"/>
</dbReference>
<comment type="caution">
    <text evidence="8">The sequence shown here is derived from an EMBL/GenBank/DDBJ whole genome shotgun (WGS) entry which is preliminary data.</text>
</comment>
<dbReference type="EMBL" id="PFBP01000012">
    <property type="protein sequence ID" value="PIT90021.1"/>
    <property type="molecule type" value="Genomic_DNA"/>
</dbReference>
<dbReference type="InterPro" id="IPR038570">
    <property type="entry name" value="HicA_sf"/>
</dbReference>
<evidence type="ECO:0000256" key="3">
    <source>
        <dbReference type="ARBA" id="ARBA00022722"/>
    </source>
</evidence>
<evidence type="ECO:0000256" key="6">
    <source>
        <dbReference type="ARBA" id="ARBA00022884"/>
    </source>
</evidence>
<protein>
    <recommendedName>
        <fullName evidence="10">Type II toxin-antitoxin system HicA family toxin</fullName>
    </recommendedName>
</protein>
<evidence type="ECO:0000256" key="5">
    <source>
        <dbReference type="ARBA" id="ARBA00022801"/>
    </source>
</evidence>
<gene>
    <name evidence="8" type="ORF">COU23_00785</name>
</gene>
<evidence type="ECO:0008006" key="10">
    <source>
        <dbReference type="Google" id="ProtNLM"/>
    </source>
</evidence>